<dbReference type="AlphaFoldDB" id="A0A5J5IN94"/>
<reference evidence="5" key="1">
    <citation type="submission" date="2019-09" db="EMBL/GenBank/DDBJ databases">
        <title>Mumia zhuanghuii sp. nov. isolated from the intestinal contents of plateau pika (Ochotona curzoniae) in the Qinghai-Tibet plateau of China.</title>
        <authorList>
            <person name="Tian Z."/>
        </authorList>
    </citation>
    <scope>NUCLEOTIDE SEQUENCE [LARGE SCALE GENOMIC DNA]</scope>
    <source>
        <strain evidence="5">DSM 25564</strain>
    </source>
</reference>
<dbReference type="InterPro" id="IPR002656">
    <property type="entry name" value="Acyl_transf_3_dom"/>
</dbReference>
<sequence>MEQPAGVTDAAGKVLTRRRRAAAAPTVRRDDIDGLRAFAILLVVVYHVWLGRVSGGVDVFLMVSAYFLTASFVRRSAGLRPADLPVVWARRFARLLPAAGLTIASVLAFTMIALPGSQWRDVWGQAWASLFYVQNRQLTANAVDYYARTETFPSPLQHFWSLSVQGQVFVLWPILILGAVIVARAINRSPRAVLVAGFGTLFVVSLAYSVYLTAADQQVAYFSTPARLWEFALGSLAALVFPAIRVSRFWSTVLGWTGIVALLACGVVLDVGAGFPGFAALWPTLAALAVMVAGQATSPSSSTRFLSSRPLAWIGGIAYALYLVHWPILVAYMTLTDSTSVGFAGGVIVIALSLGAAVLLTRLVERPAGRLMGGLRRNLAICAAAVLLVAVPLGSWQVGENVRAAAGDRSTNPGAAVLMPWLGSHAADDARILPTSTQVGADWVSLDGPCDSGHRPRGHLAAESCVQAGDSDDARTLIVIGDSHAQQWLGTVLPIAREADWNVIAVLKGGCAFAPDEDADADCRQWRDEALEYAEAQPADVVMLMGSKAAVSSNEERLPLGLERPVDAIVASGSRVLLVRDNPRFDFDVYRCFEDAADPHECATPVADALAAQNPAAELSEAEDVYLLDLTPYLCPEELCLPVIGNVAVYIDDNHLTATYARSMAPAALAAFREMPGIPLG</sequence>
<dbReference type="InterPro" id="IPR043968">
    <property type="entry name" value="SGNH"/>
</dbReference>
<keyword evidence="4" id="KW-0012">Acyltransferase</keyword>
<feature type="transmembrane region" description="Helical" evidence="1">
    <location>
        <begin position="193"/>
        <end position="214"/>
    </location>
</feature>
<dbReference type="OrthoDB" id="3404679at2"/>
<dbReference type="Proteomes" id="UP000327039">
    <property type="component" value="Unassembled WGS sequence"/>
</dbReference>
<feature type="transmembrane region" description="Helical" evidence="1">
    <location>
        <begin position="375"/>
        <end position="396"/>
    </location>
</feature>
<dbReference type="GO" id="GO:0016020">
    <property type="term" value="C:membrane"/>
    <property type="evidence" value="ECO:0007669"/>
    <property type="project" value="TreeGrafter"/>
</dbReference>
<feature type="transmembrane region" description="Helical" evidence="1">
    <location>
        <begin position="279"/>
        <end position="298"/>
    </location>
</feature>
<evidence type="ECO:0000259" key="3">
    <source>
        <dbReference type="Pfam" id="PF19040"/>
    </source>
</evidence>
<feature type="domain" description="Acyltransferase 3" evidence="2">
    <location>
        <begin position="31"/>
        <end position="361"/>
    </location>
</feature>
<evidence type="ECO:0000313" key="4">
    <source>
        <dbReference type="EMBL" id="KAA9085093.1"/>
    </source>
</evidence>
<feature type="transmembrane region" description="Helical" evidence="1">
    <location>
        <begin position="341"/>
        <end position="363"/>
    </location>
</feature>
<keyword evidence="1" id="KW-0812">Transmembrane</keyword>
<gene>
    <name evidence="4" type="ORF">F6B42_11335</name>
</gene>
<dbReference type="EMBL" id="VYRZ01000003">
    <property type="protein sequence ID" value="KAA9085093.1"/>
    <property type="molecule type" value="Genomic_DNA"/>
</dbReference>
<feature type="transmembrane region" description="Helical" evidence="1">
    <location>
        <begin position="253"/>
        <end position="273"/>
    </location>
</feature>
<feature type="transmembrane region" description="Helical" evidence="1">
    <location>
        <begin position="56"/>
        <end position="74"/>
    </location>
</feature>
<dbReference type="GO" id="GO:0009103">
    <property type="term" value="P:lipopolysaccharide biosynthetic process"/>
    <property type="evidence" value="ECO:0007669"/>
    <property type="project" value="TreeGrafter"/>
</dbReference>
<feature type="transmembrane region" description="Helical" evidence="1">
    <location>
        <begin position="34"/>
        <end position="50"/>
    </location>
</feature>
<keyword evidence="5" id="KW-1185">Reference proteome</keyword>
<evidence type="ECO:0000259" key="2">
    <source>
        <dbReference type="Pfam" id="PF01757"/>
    </source>
</evidence>
<dbReference type="Pfam" id="PF01757">
    <property type="entry name" value="Acyl_transf_3"/>
    <property type="match status" value="1"/>
</dbReference>
<feature type="transmembrane region" description="Helical" evidence="1">
    <location>
        <begin position="226"/>
        <end position="246"/>
    </location>
</feature>
<name>A0A5J5IN94_9MICO</name>
<dbReference type="SUPFAM" id="SSF52266">
    <property type="entry name" value="SGNH hydrolase"/>
    <property type="match status" value="1"/>
</dbReference>
<feature type="domain" description="SGNH" evidence="3">
    <location>
        <begin position="450"/>
        <end position="667"/>
    </location>
</feature>
<feature type="transmembrane region" description="Helical" evidence="1">
    <location>
        <begin position="95"/>
        <end position="114"/>
    </location>
</feature>
<feature type="transmembrane region" description="Helical" evidence="1">
    <location>
        <begin position="310"/>
        <end position="335"/>
    </location>
</feature>
<keyword evidence="1" id="KW-0472">Membrane</keyword>
<keyword evidence="4" id="KW-0808">Transferase</keyword>
<accession>A0A5J5IN94</accession>
<organism evidence="4 5">
    <name type="scientific">Microbacterium radiodurans</name>
    <dbReference type="NCBI Taxonomy" id="661398"/>
    <lineage>
        <taxon>Bacteria</taxon>
        <taxon>Bacillati</taxon>
        <taxon>Actinomycetota</taxon>
        <taxon>Actinomycetes</taxon>
        <taxon>Micrococcales</taxon>
        <taxon>Microbacteriaceae</taxon>
        <taxon>Microbacterium</taxon>
    </lineage>
</organism>
<protein>
    <submittedName>
        <fullName evidence="4">Acyltransferase</fullName>
    </submittedName>
</protein>
<comment type="caution">
    <text evidence="4">The sequence shown here is derived from an EMBL/GenBank/DDBJ whole genome shotgun (WGS) entry which is preliminary data.</text>
</comment>
<dbReference type="PANTHER" id="PTHR23028:SF53">
    <property type="entry name" value="ACYL_TRANSF_3 DOMAIN-CONTAINING PROTEIN"/>
    <property type="match status" value="1"/>
</dbReference>
<evidence type="ECO:0000313" key="5">
    <source>
        <dbReference type="Proteomes" id="UP000327039"/>
    </source>
</evidence>
<dbReference type="Pfam" id="PF19040">
    <property type="entry name" value="SGNH"/>
    <property type="match status" value="1"/>
</dbReference>
<evidence type="ECO:0000256" key="1">
    <source>
        <dbReference type="SAM" id="Phobius"/>
    </source>
</evidence>
<dbReference type="PANTHER" id="PTHR23028">
    <property type="entry name" value="ACETYLTRANSFERASE"/>
    <property type="match status" value="1"/>
</dbReference>
<proteinExistence type="predicted"/>
<dbReference type="InterPro" id="IPR050879">
    <property type="entry name" value="Acyltransferase_3"/>
</dbReference>
<feature type="transmembrane region" description="Helical" evidence="1">
    <location>
        <begin position="169"/>
        <end position="186"/>
    </location>
</feature>
<dbReference type="GO" id="GO:0016747">
    <property type="term" value="F:acyltransferase activity, transferring groups other than amino-acyl groups"/>
    <property type="evidence" value="ECO:0007669"/>
    <property type="project" value="InterPro"/>
</dbReference>
<keyword evidence="1" id="KW-1133">Transmembrane helix</keyword>